<dbReference type="EMBL" id="ML979133">
    <property type="protein sequence ID" value="KAF1919274.1"/>
    <property type="molecule type" value="Genomic_DNA"/>
</dbReference>
<name>A0A6A5QXC6_AMPQU</name>
<gene>
    <name evidence="1" type="ORF">BDU57DRAFT_135923</name>
</gene>
<proteinExistence type="predicted"/>
<reference evidence="1" key="1">
    <citation type="journal article" date="2020" name="Stud. Mycol.">
        <title>101 Dothideomycetes genomes: a test case for predicting lifestyles and emergence of pathogens.</title>
        <authorList>
            <person name="Haridas S."/>
            <person name="Albert R."/>
            <person name="Binder M."/>
            <person name="Bloem J."/>
            <person name="Labutti K."/>
            <person name="Salamov A."/>
            <person name="Andreopoulos B."/>
            <person name="Baker S."/>
            <person name="Barry K."/>
            <person name="Bills G."/>
            <person name="Bluhm B."/>
            <person name="Cannon C."/>
            <person name="Castanera R."/>
            <person name="Culley D."/>
            <person name="Daum C."/>
            <person name="Ezra D."/>
            <person name="Gonzalez J."/>
            <person name="Henrissat B."/>
            <person name="Kuo A."/>
            <person name="Liang C."/>
            <person name="Lipzen A."/>
            <person name="Lutzoni F."/>
            <person name="Magnuson J."/>
            <person name="Mondo S."/>
            <person name="Nolan M."/>
            <person name="Ohm R."/>
            <person name="Pangilinan J."/>
            <person name="Park H.-J."/>
            <person name="Ramirez L."/>
            <person name="Alfaro M."/>
            <person name="Sun H."/>
            <person name="Tritt A."/>
            <person name="Yoshinaga Y."/>
            <person name="Zwiers L.-H."/>
            <person name="Turgeon B."/>
            <person name="Goodwin S."/>
            <person name="Spatafora J."/>
            <person name="Crous P."/>
            <person name="Grigoriev I."/>
        </authorList>
    </citation>
    <scope>NUCLEOTIDE SEQUENCE</scope>
    <source>
        <strain evidence="1">HMLAC05119</strain>
    </source>
</reference>
<evidence type="ECO:0000313" key="2">
    <source>
        <dbReference type="Proteomes" id="UP000800096"/>
    </source>
</evidence>
<keyword evidence="2" id="KW-1185">Reference proteome</keyword>
<dbReference type="AlphaFoldDB" id="A0A6A5QXC6"/>
<evidence type="ECO:0000313" key="1">
    <source>
        <dbReference type="EMBL" id="KAF1919274.1"/>
    </source>
</evidence>
<organism evidence="1 2">
    <name type="scientific">Ampelomyces quisqualis</name>
    <name type="common">Powdery mildew agent</name>
    <dbReference type="NCBI Taxonomy" id="50730"/>
    <lineage>
        <taxon>Eukaryota</taxon>
        <taxon>Fungi</taxon>
        <taxon>Dikarya</taxon>
        <taxon>Ascomycota</taxon>
        <taxon>Pezizomycotina</taxon>
        <taxon>Dothideomycetes</taxon>
        <taxon>Pleosporomycetidae</taxon>
        <taxon>Pleosporales</taxon>
        <taxon>Pleosporineae</taxon>
        <taxon>Phaeosphaeriaceae</taxon>
        <taxon>Ampelomyces</taxon>
    </lineage>
</organism>
<accession>A0A6A5QXC6</accession>
<protein>
    <submittedName>
        <fullName evidence="1">Uncharacterized protein</fullName>
    </submittedName>
</protein>
<sequence>MCAQSRASPAHLILNTKLRHTQQACTNMAPGPSASRVPPQRLPEWGSWRPDGTARLLQQPTSARHLRLAESLPATGPGLRPTARPVRPATAADVLPARPTAAPGPGHVPAAAAKERRWRWPVRRAVCRTGVLLLSRLLVLSRNEAMRHFMLEDRARSAAADLLRFNTVLDMARDLYVHRTIL</sequence>
<dbReference type="Proteomes" id="UP000800096">
    <property type="component" value="Unassembled WGS sequence"/>
</dbReference>